<dbReference type="AlphaFoldDB" id="A0AAJ0GSR8"/>
<keyword evidence="3 5" id="KW-1133">Transmembrane helix</keyword>
<dbReference type="GO" id="GO:0016020">
    <property type="term" value="C:membrane"/>
    <property type="evidence" value="ECO:0007669"/>
    <property type="project" value="UniProtKB-SubCell"/>
</dbReference>
<dbReference type="InterPro" id="IPR001129">
    <property type="entry name" value="Membr-assoc_MAPEG"/>
</dbReference>
<comment type="subcellular location">
    <subcellularLocation>
        <location evidence="1">Membrane</location>
    </subcellularLocation>
</comment>
<dbReference type="PANTHER" id="PTHR35371:SF2">
    <property type="entry name" value="MAPEG FAMILY PROTEIN"/>
    <property type="match status" value="1"/>
</dbReference>
<reference evidence="6" key="1">
    <citation type="journal article" date="2023" name="Mol. Phylogenet. Evol.">
        <title>Genome-scale phylogeny and comparative genomics of the fungal order Sordariales.</title>
        <authorList>
            <person name="Hensen N."/>
            <person name="Bonometti L."/>
            <person name="Westerberg I."/>
            <person name="Brannstrom I.O."/>
            <person name="Guillou S."/>
            <person name="Cros-Aarteil S."/>
            <person name="Calhoun S."/>
            <person name="Haridas S."/>
            <person name="Kuo A."/>
            <person name="Mondo S."/>
            <person name="Pangilinan J."/>
            <person name="Riley R."/>
            <person name="LaButti K."/>
            <person name="Andreopoulos B."/>
            <person name="Lipzen A."/>
            <person name="Chen C."/>
            <person name="Yan M."/>
            <person name="Daum C."/>
            <person name="Ng V."/>
            <person name="Clum A."/>
            <person name="Steindorff A."/>
            <person name="Ohm R.A."/>
            <person name="Martin F."/>
            <person name="Silar P."/>
            <person name="Natvig D.O."/>
            <person name="Lalanne C."/>
            <person name="Gautier V."/>
            <person name="Ament-Velasquez S.L."/>
            <person name="Kruys A."/>
            <person name="Hutchinson M.I."/>
            <person name="Powell A.J."/>
            <person name="Barry K."/>
            <person name="Miller A.N."/>
            <person name="Grigoriev I.V."/>
            <person name="Debuchy R."/>
            <person name="Gladieux P."/>
            <person name="Hiltunen Thoren M."/>
            <person name="Johannesson H."/>
        </authorList>
    </citation>
    <scope>NUCLEOTIDE SEQUENCE</scope>
    <source>
        <strain evidence="6">CBS 333.67</strain>
    </source>
</reference>
<sequence>MPSLSLALGLRSATLAGHHSIPNYAPALLGFHFLFAYGLLSSRTLKQWYGLDHNESPRYDLAKYGDAAVAAGRITQRQLDMLRRNESAHANAVENYALLVGAVGMATFAGVDRALINRAGLTYTVARVAYGVVYILIDHPRWSQVRGVTWWIGNASCLYLLYKAAGRLNEL</sequence>
<name>A0AAJ0GSR8_9PEZI</name>
<gene>
    <name evidence="6" type="ORF">B0T15DRAFT_531732</name>
</gene>
<evidence type="ECO:0000256" key="1">
    <source>
        <dbReference type="ARBA" id="ARBA00004370"/>
    </source>
</evidence>
<organism evidence="6 7">
    <name type="scientific">Chaetomium strumarium</name>
    <dbReference type="NCBI Taxonomy" id="1170767"/>
    <lineage>
        <taxon>Eukaryota</taxon>
        <taxon>Fungi</taxon>
        <taxon>Dikarya</taxon>
        <taxon>Ascomycota</taxon>
        <taxon>Pezizomycotina</taxon>
        <taxon>Sordariomycetes</taxon>
        <taxon>Sordariomycetidae</taxon>
        <taxon>Sordariales</taxon>
        <taxon>Chaetomiaceae</taxon>
        <taxon>Chaetomium</taxon>
    </lineage>
</organism>
<dbReference type="Pfam" id="PF01124">
    <property type="entry name" value="MAPEG"/>
    <property type="match status" value="1"/>
</dbReference>
<protein>
    <submittedName>
        <fullName evidence="6">Uncharacterized protein</fullName>
    </submittedName>
</protein>
<dbReference type="SUPFAM" id="SSF161084">
    <property type="entry name" value="MAPEG domain-like"/>
    <property type="match status" value="1"/>
</dbReference>
<reference evidence="6" key="2">
    <citation type="submission" date="2023-06" db="EMBL/GenBank/DDBJ databases">
        <authorList>
            <consortium name="Lawrence Berkeley National Laboratory"/>
            <person name="Mondo S.J."/>
            <person name="Hensen N."/>
            <person name="Bonometti L."/>
            <person name="Westerberg I."/>
            <person name="Brannstrom I.O."/>
            <person name="Guillou S."/>
            <person name="Cros-Aarteil S."/>
            <person name="Calhoun S."/>
            <person name="Haridas S."/>
            <person name="Kuo A."/>
            <person name="Pangilinan J."/>
            <person name="Riley R."/>
            <person name="Labutti K."/>
            <person name="Andreopoulos B."/>
            <person name="Lipzen A."/>
            <person name="Chen C."/>
            <person name="Yanf M."/>
            <person name="Daum C."/>
            <person name="Ng V."/>
            <person name="Clum A."/>
            <person name="Steindorff A."/>
            <person name="Ohm R."/>
            <person name="Martin F."/>
            <person name="Silar P."/>
            <person name="Natvig D."/>
            <person name="Lalanne C."/>
            <person name="Gautier V."/>
            <person name="Ament-Velasquez S.L."/>
            <person name="Kruys A."/>
            <person name="Hutchinson M.I."/>
            <person name="Powell A.J."/>
            <person name="Barry K."/>
            <person name="Miller A.N."/>
            <person name="Grigoriev I.V."/>
            <person name="Debuchy R."/>
            <person name="Gladieux P."/>
            <person name="Thoren M.H."/>
            <person name="Johannesson H."/>
        </authorList>
    </citation>
    <scope>NUCLEOTIDE SEQUENCE</scope>
    <source>
        <strain evidence="6">CBS 333.67</strain>
    </source>
</reference>
<keyword evidence="2 5" id="KW-0812">Transmembrane</keyword>
<evidence type="ECO:0000256" key="3">
    <source>
        <dbReference type="ARBA" id="ARBA00022989"/>
    </source>
</evidence>
<keyword evidence="4 5" id="KW-0472">Membrane</keyword>
<keyword evidence="7" id="KW-1185">Reference proteome</keyword>
<dbReference type="GeneID" id="87888100"/>
<accession>A0AAJ0GSR8</accession>
<dbReference type="PANTHER" id="PTHR35371">
    <property type="entry name" value="INNER MEMBRANE PROTEIN"/>
    <property type="match status" value="1"/>
</dbReference>
<dbReference type="RefSeq" id="XP_062721025.1">
    <property type="nucleotide sequence ID" value="XM_062869271.1"/>
</dbReference>
<proteinExistence type="predicted"/>
<dbReference type="Gene3D" id="1.20.120.550">
    <property type="entry name" value="Membrane associated eicosanoid/glutathione metabolism-like domain"/>
    <property type="match status" value="1"/>
</dbReference>
<evidence type="ECO:0000256" key="2">
    <source>
        <dbReference type="ARBA" id="ARBA00022692"/>
    </source>
</evidence>
<dbReference type="EMBL" id="JAUDZG010000004">
    <property type="protein sequence ID" value="KAK3305245.1"/>
    <property type="molecule type" value="Genomic_DNA"/>
</dbReference>
<evidence type="ECO:0000313" key="7">
    <source>
        <dbReference type="Proteomes" id="UP001273166"/>
    </source>
</evidence>
<evidence type="ECO:0000256" key="4">
    <source>
        <dbReference type="ARBA" id="ARBA00023136"/>
    </source>
</evidence>
<dbReference type="InterPro" id="IPR023352">
    <property type="entry name" value="MAPEG-like_dom_sf"/>
</dbReference>
<evidence type="ECO:0000256" key="5">
    <source>
        <dbReference type="SAM" id="Phobius"/>
    </source>
</evidence>
<feature type="transmembrane region" description="Helical" evidence="5">
    <location>
        <begin position="20"/>
        <end position="40"/>
    </location>
</feature>
<dbReference type="Proteomes" id="UP001273166">
    <property type="component" value="Unassembled WGS sequence"/>
</dbReference>
<evidence type="ECO:0000313" key="6">
    <source>
        <dbReference type="EMBL" id="KAK3305245.1"/>
    </source>
</evidence>
<comment type="caution">
    <text evidence="6">The sequence shown here is derived from an EMBL/GenBank/DDBJ whole genome shotgun (WGS) entry which is preliminary data.</text>
</comment>